<evidence type="ECO:0000313" key="2">
    <source>
        <dbReference type="EMBL" id="CAD7014447.1"/>
    </source>
</evidence>
<protein>
    <submittedName>
        <fullName evidence="2">(Mediterranean fruit fly) hypothetical protein</fullName>
    </submittedName>
</protein>
<comment type="caution">
    <text evidence="2">The sequence shown here is derived from an EMBL/GenBank/DDBJ whole genome shotgun (WGS) entry which is preliminary data.</text>
</comment>
<organism evidence="2 3">
    <name type="scientific">Ceratitis capitata</name>
    <name type="common">Mediterranean fruit fly</name>
    <name type="synonym">Tephritis capitata</name>
    <dbReference type="NCBI Taxonomy" id="7213"/>
    <lineage>
        <taxon>Eukaryota</taxon>
        <taxon>Metazoa</taxon>
        <taxon>Ecdysozoa</taxon>
        <taxon>Arthropoda</taxon>
        <taxon>Hexapoda</taxon>
        <taxon>Insecta</taxon>
        <taxon>Pterygota</taxon>
        <taxon>Neoptera</taxon>
        <taxon>Endopterygota</taxon>
        <taxon>Diptera</taxon>
        <taxon>Brachycera</taxon>
        <taxon>Muscomorpha</taxon>
        <taxon>Tephritoidea</taxon>
        <taxon>Tephritidae</taxon>
        <taxon>Ceratitis</taxon>
        <taxon>Ceratitis</taxon>
    </lineage>
</organism>
<proteinExistence type="predicted"/>
<keyword evidence="3" id="KW-1185">Reference proteome</keyword>
<evidence type="ECO:0000313" key="3">
    <source>
        <dbReference type="Proteomes" id="UP000606786"/>
    </source>
</evidence>
<keyword evidence="1" id="KW-1133">Transmembrane helix</keyword>
<name>A0A811VGS9_CERCA</name>
<dbReference type="AlphaFoldDB" id="A0A811VGS9"/>
<feature type="transmembrane region" description="Helical" evidence="1">
    <location>
        <begin position="44"/>
        <end position="70"/>
    </location>
</feature>
<gene>
    <name evidence="2" type="ORF">CCAP1982_LOCUS22443</name>
</gene>
<dbReference type="Proteomes" id="UP000606786">
    <property type="component" value="Unassembled WGS sequence"/>
</dbReference>
<reference evidence="2" key="1">
    <citation type="submission" date="2020-11" db="EMBL/GenBank/DDBJ databases">
        <authorList>
            <person name="Whitehead M."/>
        </authorList>
    </citation>
    <scope>NUCLEOTIDE SEQUENCE</scope>
    <source>
        <strain evidence="2">EGII</strain>
    </source>
</reference>
<keyword evidence="1" id="KW-0472">Membrane</keyword>
<sequence>AAVDVIHGWYSNRHGIDGAGRVVAGNYLKCWDNRRRQEENYSNIWLIVFSIMKFVMTVTAMAIGMLMMFYDNGDERKMKKSSHLRK</sequence>
<keyword evidence="1" id="KW-0812">Transmembrane</keyword>
<evidence type="ECO:0000256" key="1">
    <source>
        <dbReference type="SAM" id="Phobius"/>
    </source>
</evidence>
<accession>A0A811VGS9</accession>
<dbReference type="EMBL" id="CAJHJT010000056">
    <property type="protein sequence ID" value="CAD7014447.1"/>
    <property type="molecule type" value="Genomic_DNA"/>
</dbReference>
<feature type="non-terminal residue" evidence="2">
    <location>
        <position position="1"/>
    </location>
</feature>